<dbReference type="STRING" id="564137.SAMN04488238_105102"/>
<protein>
    <submittedName>
        <fullName evidence="1">Uncharacterized protein</fullName>
    </submittedName>
</protein>
<proteinExistence type="predicted"/>
<name>A0A1H2YSF1_9RHOB</name>
<gene>
    <name evidence="1" type="ORF">SAMN04488238_105102</name>
</gene>
<sequence length="108" mass="11588">MMFTALIDTLRDRGRGIHGYSALAEAAYENARSGPEAAAYYMLAKQADDFVEFTERMPVPAREIDAMFDRISANAKALDAAFAGGDKAAVLDVLNSIAHEAAAMRSTA</sequence>
<dbReference type="RefSeq" id="WP_143033503.1">
    <property type="nucleotide sequence ID" value="NZ_CP061502.1"/>
</dbReference>
<keyword evidence="2" id="KW-1185">Reference proteome</keyword>
<organism evidence="1 2">
    <name type="scientific">Roseicitreum antarcticum</name>
    <dbReference type="NCBI Taxonomy" id="564137"/>
    <lineage>
        <taxon>Bacteria</taxon>
        <taxon>Pseudomonadati</taxon>
        <taxon>Pseudomonadota</taxon>
        <taxon>Alphaproteobacteria</taxon>
        <taxon>Rhodobacterales</taxon>
        <taxon>Paracoccaceae</taxon>
        <taxon>Roseicitreum</taxon>
    </lineage>
</organism>
<dbReference type="EMBL" id="FNOM01000005">
    <property type="protein sequence ID" value="SDX07614.1"/>
    <property type="molecule type" value="Genomic_DNA"/>
</dbReference>
<reference evidence="1 2" key="1">
    <citation type="submission" date="2016-10" db="EMBL/GenBank/DDBJ databases">
        <authorList>
            <person name="de Groot N.N."/>
        </authorList>
    </citation>
    <scope>NUCLEOTIDE SEQUENCE [LARGE SCALE GENOMIC DNA]</scope>
    <source>
        <strain evidence="1 2">CGMCC 1.8894</strain>
    </source>
</reference>
<evidence type="ECO:0000313" key="2">
    <source>
        <dbReference type="Proteomes" id="UP000198539"/>
    </source>
</evidence>
<dbReference type="Proteomes" id="UP000198539">
    <property type="component" value="Unassembled WGS sequence"/>
</dbReference>
<evidence type="ECO:0000313" key="1">
    <source>
        <dbReference type="EMBL" id="SDX07614.1"/>
    </source>
</evidence>
<dbReference type="AlphaFoldDB" id="A0A1H2YSF1"/>
<accession>A0A1H2YSF1</accession>
<dbReference type="OrthoDB" id="7864931at2"/>